<evidence type="ECO:0000313" key="10">
    <source>
        <dbReference type="Proteomes" id="UP000663852"/>
    </source>
</evidence>
<evidence type="ECO:0000256" key="4">
    <source>
        <dbReference type="ARBA" id="ARBA00023136"/>
    </source>
</evidence>
<proteinExistence type="predicted"/>
<evidence type="ECO:0000313" key="8">
    <source>
        <dbReference type="EMBL" id="CAF1565617.1"/>
    </source>
</evidence>
<evidence type="ECO:0000256" key="1">
    <source>
        <dbReference type="ARBA" id="ARBA00004370"/>
    </source>
</evidence>
<protein>
    <recommendedName>
        <fullName evidence="6">G-protein coupled receptors family 1 profile domain-containing protein</fullName>
    </recommendedName>
</protein>
<sequence>MLNESENAIIVSSPRLLNRIKFLCFLAFQIPSLICSIYLFFRYIKTETLRRSIHNDIIIILLFSSFLFVLIPISLSESFLFTSYVQPANDIFCSIWTWIHYSINISNLILMTFACSERHWLIFRLNHFPRRTDRFKYHFIPIVICMVYPWIFYLILIFVYPCKSEYNYNQLLCLAPCYFFNVLMGNVDTIINNWIPIFSIPCLSFSLFLRFLLQKRRMQMNLVDWKRDRKLILQLLSVTILYVLGWAPLQTAAIYINFYLGGVSPQFVVDYFYILPYFIHLFYPFVILFSHSEFRRRIHLVQPQD</sequence>
<dbReference type="Proteomes" id="UP000663828">
    <property type="component" value="Unassembled WGS sequence"/>
</dbReference>
<accession>A0A815H9Y0</accession>
<evidence type="ECO:0000256" key="2">
    <source>
        <dbReference type="ARBA" id="ARBA00022692"/>
    </source>
</evidence>
<dbReference type="PROSITE" id="PS50262">
    <property type="entry name" value="G_PROTEIN_RECEP_F1_2"/>
    <property type="match status" value="1"/>
</dbReference>
<keyword evidence="4 5" id="KW-0472">Membrane</keyword>
<dbReference type="Gene3D" id="1.20.1070.10">
    <property type="entry name" value="Rhodopsin 7-helix transmembrane proteins"/>
    <property type="match status" value="1"/>
</dbReference>
<keyword evidence="3 5" id="KW-1133">Transmembrane helix</keyword>
<feature type="transmembrane region" description="Helical" evidence="5">
    <location>
        <begin position="53"/>
        <end position="75"/>
    </location>
</feature>
<dbReference type="Proteomes" id="UP000663852">
    <property type="component" value="Unassembled WGS sequence"/>
</dbReference>
<dbReference type="AlphaFoldDB" id="A0A815H9Y0"/>
<evidence type="ECO:0000259" key="6">
    <source>
        <dbReference type="PROSITE" id="PS50262"/>
    </source>
</evidence>
<keyword evidence="9" id="KW-1185">Reference proteome</keyword>
<evidence type="ECO:0000256" key="5">
    <source>
        <dbReference type="SAM" id="Phobius"/>
    </source>
</evidence>
<comment type="subcellular location">
    <subcellularLocation>
        <location evidence="1">Membrane</location>
    </subcellularLocation>
</comment>
<feature type="transmembrane region" description="Helical" evidence="5">
    <location>
        <begin position="271"/>
        <end position="289"/>
    </location>
</feature>
<feature type="transmembrane region" description="Helical" evidence="5">
    <location>
        <begin position="95"/>
        <end position="116"/>
    </location>
</feature>
<dbReference type="EMBL" id="CAJNOR010005515">
    <property type="protein sequence ID" value="CAF1565617.1"/>
    <property type="molecule type" value="Genomic_DNA"/>
</dbReference>
<dbReference type="GO" id="GO:0016020">
    <property type="term" value="C:membrane"/>
    <property type="evidence" value="ECO:0007669"/>
    <property type="project" value="UniProtKB-SubCell"/>
</dbReference>
<dbReference type="OrthoDB" id="10000378at2759"/>
<feature type="transmembrane region" description="Helical" evidence="5">
    <location>
        <begin position="233"/>
        <end position="259"/>
    </location>
</feature>
<name>A0A815H9Y0_ADIRI</name>
<evidence type="ECO:0000256" key="3">
    <source>
        <dbReference type="ARBA" id="ARBA00022989"/>
    </source>
</evidence>
<dbReference type="InterPro" id="IPR017452">
    <property type="entry name" value="GPCR_Rhodpsn_7TM"/>
</dbReference>
<feature type="domain" description="G-protein coupled receptors family 1 profile" evidence="6">
    <location>
        <begin position="35"/>
        <end position="287"/>
    </location>
</feature>
<feature type="transmembrane region" description="Helical" evidence="5">
    <location>
        <begin position="137"/>
        <end position="160"/>
    </location>
</feature>
<evidence type="ECO:0000313" key="9">
    <source>
        <dbReference type="Proteomes" id="UP000663828"/>
    </source>
</evidence>
<feature type="transmembrane region" description="Helical" evidence="5">
    <location>
        <begin position="194"/>
        <end position="213"/>
    </location>
</feature>
<feature type="transmembrane region" description="Helical" evidence="5">
    <location>
        <begin position="20"/>
        <end position="41"/>
    </location>
</feature>
<comment type="caution">
    <text evidence="7">The sequence shown here is derived from an EMBL/GenBank/DDBJ whole genome shotgun (WGS) entry which is preliminary data.</text>
</comment>
<organism evidence="7 10">
    <name type="scientific">Adineta ricciae</name>
    <name type="common">Rotifer</name>
    <dbReference type="NCBI Taxonomy" id="249248"/>
    <lineage>
        <taxon>Eukaryota</taxon>
        <taxon>Metazoa</taxon>
        <taxon>Spiralia</taxon>
        <taxon>Gnathifera</taxon>
        <taxon>Rotifera</taxon>
        <taxon>Eurotatoria</taxon>
        <taxon>Bdelloidea</taxon>
        <taxon>Adinetida</taxon>
        <taxon>Adinetidae</taxon>
        <taxon>Adineta</taxon>
    </lineage>
</organism>
<keyword evidence="2 5" id="KW-0812">Transmembrane</keyword>
<reference evidence="7" key="1">
    <citation type="submission" date="2021-02" db="EMBL/GenBank/DDBJ databases">
        <authorList>
            <person name="Nowell W R."/>
        </authorList>
    </citation>
    <scope>NUCLEOTIDE SEQUENCE</scope>
</reference>
<evidence type="ECO:0000313" key="7">
    <source>
        <dbReference type="EMBL" id="CAF1348174.1"/>
    </source>
</evidence>
<dbReference type="EMBL" id="CAJNOJ010000261">
    <property type="protein sequence ID" value="CAF1348174.1"/>
    <property type="molecule type" value="Genomic_DNA"/>
</dbReference>
<dbReference type="SUPFAM" id="SSF81321">
    <property type="entry name" value="Family A G protein-coupled receptor-like"/>
    <property type="match status" value="1"/>
</dbReference>
<gene>
    <name evidence="7" type="ORF">EDS130_LOCUS33121</name>
    <name evidence="8" type="ORF">XAT740_LOCUS44010</name>
</gene>
<dbReference type="CDD" id="cd00637">
    <property type="entry name" value="7tm_classA_rhodopsin-like"/>
    <property type="match status" value="1"/>
</dbReference>